<evidence type="ECO:0000256" key="1">
    <source>
        <dbReference type="ARBA" id="ARBA00004906"/>
    </source>
</evidence>
<dbReference type="InterPro" id="IPR011050">
    <property type="entry name" value="Pectin_lyase_fold/virulence"/>
</dbReference>
<evidence type="ECO:0000256" key="4">
    <source>
        <dbReference type="SAM" id="Phobius"/>
    </source>
</evidence>
<dbReference type="PANTHER" id="PTHR22990:SF15">
    <property type="entry name" value="F-BOX ONLY PROTEIN 10"/>
    <property type="match status" value="1"/>
</dbReference>
<proteinExistence type="predicted"/>
<evidence type="ECO:0000259" key="5">
    <source>
        <dbReference type="SMART" id="SM00722"/>
    </source>
</evidence>
<dbReference type="NCBIfam" id="TIGR03804">
    <property type="entry name" value="para_beta_helix"/>
    <property type="match status" value="3"/>
</dbReference>
<feature type="domain" description="Carbohydrate-binding/sugar hydrolysis" evidence="5">
    <location>
        <begin position="62"/>
        <end position="193"/>
    </location>
</feature>
<feature type="transmembrane region" description="Helical" evidence="4">
    <location>
        <begin position="253"/>
        <end position="271"/>
    </location>
</feature>
<dbReference type="InterPro" id="IPR006633">
    <property type="entry name" value="Carb-bd_sugar_hydrolysis-dom"/>
</dbReference>
<keyword evidence="2" id="KW-0677">Repeat</keyword>
<accession>A0A3B0UWU1</accession>
<evidence type="ECO:0000256" key="2">
    <source>
        <dbReference type="ARBA" id="ARBA00022737"/>
    </source>
</evidence>
<dbReference type="EMBL" id="UOEZ01000033">
    <property type="protein sequence ID" value="VAW35635.1"/>
    <property type="molecule type" value="Genomic_DNA"/>
</dbReference>
<keyword evidence="4" id="KW-1133">Transmembrane helix</keyword>
<comment type="pathway">
    <text evidence="1">Protein modification; protein ubiquitination.</text>
</comment>
<keyword evidence="4" id="KW-0812">Transmembrane</keyword>
<dbReference type="InterPro" id="IPR006626">
    <property type="entry name" value="PbH1"/>
</dbReference>
<sequence>MYHKSFFPRSGARYRVFTFVLSAILLLAMASYTYAGVINVPGDYKSIQEAVDRAVEGDTVLVAPGSYVENIYITKKLSLQATAGYESTVIKAKLPSASVVTVEGVDGFLISGFTIKGSSHAGVHFRRVTGSTITENYLINNLMGIYVEYSSRNEISSNIATKNADGINLYFSYRNELRANESYSNREKGIVLYSSNGNILTLNEARSNVWDGITIWNSKKNLLSSNVSIGNTYAIVINNDDNELVGNRTMRRLYYVLPIVLIYLALVLYSLEKRLFRYIYKVKPKGVGPQRWQK</sequence>
<dbReference type="InterPro" id="IPR022441">
    <property type="entry name" value="Para_beta_helix_rpt-2"/>
</dbReference>
<dbReference type="Gene3D" id="2.160.20.10">
    <property type="entry name" value="Single-stranded right-handed beta-helix, Pectin lyase-like"/>
    <property type="match status" value="1"/>
</dbReference>
<dbReference type="PANTHER" id="PTHR22990">
    <property type="entry name" value="F-BOX ONLY PROTEIN"/>
    <property type="match status" value="1"/>
</dbReference>
<dbReference type="AlphaFoldDB" id="A0A3B0UWU1"/>
<keyword evidence="3" id="KW-0833">Ubl conjugation pathway</keyword>
<evidence type="ECO:0000313" key="6">
    <source>
        <dbReference type="EMBL" id="VAW35635.1"/>
    </source>
</evidence>
<dbReference type="Pfam" id="PF05048">
    <property type="entry name" value="NosD"/>
    <property type="match status" value="1"/>
</dbReference>
<organism evidence="6">
    <name type="scientific">hydrothermal vent metagenome</name>
    <dbReference type="NCBI Taxonomy" id="652676"/>
    <lineage>
        <taxon>unclassified sequences</taxon>
        <taxon>metagenomes</taxon>
        <taxon>ecological metagenomes</taxon>
    </lineage>
</organism>
<dbReference type="InterPro" id="IPR012334">
    <property type="entry name" value="Pectin_lyas_fold"/>
</dbReference>
<dbReference type="InterPro" id="IPR007742">
    <property type="entry name" value="NosD_dom"/>
</dbReference>
<protein>
    <recommendedName>
        <fullName evidence="5">Carbohydrate-binding/sugar hydrolysis domain-containing protein</fullName>
    </recommendedName>
</protein>
<evidence type="ECO:0000256" key="3">
    <source>
        <dbReference type="ARBA" id="ARBA00022786"/>
    </source>
</evidence>
<reference evidence="6" key="1">
    <citation type="submission" date="2018-06" db="EMBL/GenBank/DDBJ databases">
        <authorList>
            <person name="Zhirakovskaya E."/>
        </authorList>
    </citation>
    <scope>NUCLEOTIDE SEQUENCE</scope>
</reference>
<dbReference type="SMART" id="SM00710">
    <property type="entry name" value="PbH1"/>
    <property type="match status" value="6"/>
</dbReference>
<keyword evidence="4" id="KW-0472">Membrane</keyword>
<gene>
    <name evidence="6" type="ORF">MNBD_DELTA02-1135</name>
</gene>
<dbReference type="SMART" id="SM00722">
    <property type="entry name" value="CASH"/>
    <property type="match status" value="1"/>
</dbReference>
<dbReference type="SUPFAM" id="SSF51126">
    <property type="entry name" value="Pectin lyase-like"/>
    <property type="match status" value="1"/>
</dbReference>
<name>A0A3B0UWU1_9ZZZZ</name>
<dbReference type="InterPro" id="IPR051550">
    <property type="entry name" value="SCF-Subunits/Alg-Epimerases"/>
</dbReference>